<protein>
    <recommendedName>
        <fullName evidence="4">Transposase</fullName>
    </recommendedName>
</protein>
<evidence type="ECO:0000313" key="2">
    <source>
        <dbReference type="EMBL" id="MET4719974.1"/>
    </source>
</evidence>
<sequence>MVRRPAGGRRLRTLKAHLSQTERIDKYVDHANWVILVNEVIEAFGQQRPLPTIRLFNEAPHRFPQKKSQENHNSSPPFSHSQGHKQSMPTKRDDFRFTLGS</sequence>
<evidence type="ECO:0000313" key="3">
    <source>
        <dbReference type="Proteomes" id="UP001549291"/>
    </source>
</evidence>
<proteinExistence type="predicted"/>
<dbReference type="Proteomes" id="UP001549291">
    <property type="component" value="Unassembled WGS sequence"/>
</dbReference>
<reference evidence="2 3" key="1">
    <citation type="submission" date="2024-06" db="EMBL/GenBank/DDBJ databases">
        <title>Genomic Encyclopedia of Type Strains, Phase V (KMG-V): Genome sequencing to study the core and pangenomes of soil and plant-associated prokaryotes.</title>
        <authorList>
            <person name="Whitman W."/>
        </authorList>
    </citation>
    <scope>NUCLEOTIDE SEQUENCE [LARGE SCALE GENOMIC DNA]</scope>
    <source>
        <strain evidence="2 3">USDA 160</strain>
    </source>
</reference>
<accession>A0ABV2RSV9</accession>
<feature type="region of interest" description="Disordered" evidence="1">
    <location>
        <begin position="59"/>
        <end position="101"/>
    </location>
</feature>
<evidence type="ECO:0008006" key="4">
    <source>
        <dbReference type="Google" id="ProtNLM"/>
    </source>
</evidence>
<comment type="caution">
    <text evidence="2">The sequence shown here is derived from an EMBL/GenBank/DDBJ whole genome shotgun (WGS) entry which is preliminary data.</text>
</comment>
<feature type="compositionally biased region" description="Basic and acidic residues" evidence="1">
    <location>
        <begin position="90"/>
        <end position="101"/>
    </location>
</feature>
<keyword evidence="3" id="KW-1185">Reference proteome</keyword>
<name>A0ABV2RSV9_BRAJP</name>
<gene>
    <name evidence="2" type="ORF">ABIF63_004080</name>
</gene>
<dbReference type="EMBL" id="JBEPTQ010000002">
    <property type="protein sequence ID" value="MET4719974.1"/>
    <property type="molecule type" value="Genomic_DNA"/>
</dbReference>
<organism evidence="2 3">
    <name type="scientific">Bradyrhizobium japonicum</name>
    <dbReference type="NCBI Taxonomy" id="375"/>
    <lineage>
        <taxon>Bacteria</taxon>
        <taxon>Pseudomonadati</taxon>
        <taxon>Pseudomonadota</taxon>
        <taxon>Alphaproteobacteria</taxon>
        <taxon>Hyphomicrobiales</taxon>
        <taxon>Nitrobacteraceae</taxon>
        <taxon>Bradyrhizobium</taxon>
    </lineage>
</organism>
<evidence type="ECO:0000256" key="1">
    <source>
        <dbReference type="SAM" id="MobiDB-lite"/>
    </source>
</evidence>
<feature type="compositionally biased region" description="Polar residues" evidence="1">
    <location>
        <begin position="71"/>
        <end position="89"/>
    </location>
</feature>